<evidence type="ECO:0000313" key="4">
    <source>
        <dbReference type="EMBL" id="PWN70229.1"/>
    </source>
</evidence>
<dbReference type="AlphaFoldDB" id="A0A316XAN0"/>
<dbReference type="InterPro" id="IPR057326">
    <property type="entry name" value="KR_dom"/>
</dbReference>
<organism evidence="4 5">
    <name type="scientific">Chryseobacterium phosphatilyticum</name>
    <dbReference type="NCBI Taxonomy" id="475075"/>
    <lineage>
        <taxon>Bacteria</taxon>
        <taxon>Pseudomonadati</taxon>
        <taxon>Bacteroidota</taxon>
        <taxon>Flavobacteriia</taxon>
        <taxon>Flavobacteriales</taxon>
        <taxon>Weeksellaceae</taxon>
        <taxon>Chryseobacterium group</taxon>
        <taxon>Chryseobacterium</taxon>
    </lineage>
</organism>
<keyword evidence="5" id="KW-1185">Reference proteome</keyword>
<protein>
    <submittedName>
        <fullName evidence="4">Beta-ketoacyl-ACP reductase</fullName>
    </submittedName>
</protein>
<dbReference type="PANTHER" id="PTHR42879:SF2">
    <property type="entry name" value="3-OXOACYL-[ACYL-CARRIER-PROTEIN] REDUCTASE FABG"/>
    <property type="match status" value="1"/>
</dbReference>
<dbReference type="Pfam" id="PF13561">
    <property type="entry name" value="adh_short_C2"/>
    <property type="match status" value="1"/>
</dbReference>
<accession>A0A316XAN0</accession>
<keyword evidence="2" id="KW-0560">Oxidoreductase</keyword>
<feature type="domain" description="Ketoreductase" evidence="3">
    <location>
        <begin position="8"/>
        <end position="190"/>
    </location>
</feature>
<dbReference type="FunFam" id="3.40.50.720:FF:000173">
    <property type="entry name" value="3-oxoacyl-[acyl-carrier protein] reductase"/>
    <property type="match status" value="1"/>
</dbReference>
<gene>
    <name evidence="4" type="ORF">C1631_009585</name>
</gene>
<dbReference type="SUPFAM" id="SSF51735">
    <property type="entry name" value="NAD(P)-binding Rossmann-fold domains"/>
    <property type="match status" value="1"/>
</dbReference>
<sequence>MRIDLTDKHFLVTGGGRGIGKAIVYQLLSSGASVSFTYNHGKETAELFLKNLLEQFPEKAALYQADIKDEDQSKALVDQIEKSSLGPLYGLINNAGITADAPFFSMTTDMWKDVMNTNLNGTYFLSKAVIKSFIRKKNSKIINISSVSGVRGAVGQANYGATKAAIISLTKTLALEFAKFNLQVNAIAPGFIDTEMVANMNEQDKKKIHQMIPMKRMGTPGEVADLVVFLCSENTNYMTGQTFIIDGGLTL</sequence>
<dbReference type="PROSITE" id="PS00061">
    <property type="entry name" value="ADH_SHORT"/>
    <property type="match status" value="1"/>
</dbReference>
<evidence type="ECO:0000259" key="3">
    <source>
        <dbReference type="SMART" id="SM00822"/>
    </source>
</evidence>
<dbReference type="NCBIfam" id="NF009466">
    <property type="entry name" value="PRK12826.1-2"/>
    <property type="match status" value="1"/>
</dbReference>
<dbReference type="RefSeq" id="WP_109711873.1">
    <property type="nucleotide sequence ID" value="NZ_PPED02000002.1"/>
</dbReference>
<comment type="similarity">
    <text evidence="1">Belongs to the short-chain dehydrogenases/reductases (SDR) family.</text>
</comment>
<dbReference type="Proteomes" id="UP000236594">
    <property type="component" value="Unassembled WGS sequence"/>
</dbReference>
<dbReference type="EMBL" id="PPED02000002">
    <property type="protein sequence ID" value="PWN70229.1"/>
    <property type="molecule type" value="Genomic_DNA"/>
</dbReference>
<dbReference type="GO" id="GO:0016491">
    <property type="term" value="F:oxidoreductase activity"/>
    <property type="evidence" value="ECO:0007669"/>
    <property type="project" value="UniProtKB-KW"/>
</dbReference>
<dbReference type="SMART" id="SM00822">
    <property type="entry name" value="PKS_KR"/>
    <property type="match status" value="1"/>
</dbReference>
<dbReference type="PRINTS" id="PR00081">
    <property type="entry name" value="GDHRDH"/>
</dbReference>
<evidence type="ECO:0000256" key="1">
    <source>
        <dbReference type="ARBA" id="ARBA00006484"/>
    </source>
</evidence>
<dbReference type="GO" id="GO:0032787">
    <property type="term" value="P:monocarboxylic acid metabolic process"/>
    <property type="evidence" value="ECO:0007669"/>
    <property type="project" value="UniProtKB-ARBA"/>
</dbReference>
<dbReference type="PANTHER" id="PTHR42879">
    <property type="entry name" value="3-OXOACYL-(ACYL-CARRIER-PROTEIN) REDUCTASE"/>
    <property type="match status" value="1"/>
</dbReference>
<name>A0A316XAN0_9FLAO</name>
<dbReference type="Gene3D" id="3.40.50.720">
    <property type="entry name" value="NAD(P)-binding Rossmann-like Domain"/>
    <property type="match status" value="1"/>
</dbReference>
<reference evidence="4 5" key="1">
    <citation type="submission" date="2018-04" db="EMBL/GenBank/DDBJ databases">
        <title>Draft Genome Sequence of Phosphate-Solubilizing Chryseobacterium sp. ISE14 that is a Biocontrol and Plant Growth-Promoting Rhizobacterium Isolated from Cucumber.</title>
        <authorList>
            <person name="Jeong J.-J."/>
            <person name="Sang M.K."/>
            <person name="Choi I.-G."/>
            <person name="Kim K.D."/>
        </authorList>
    </citation>
    <scope>NUCLEOTIDE SEQUENCE [LARGE SCALE GENOMIC DNA]</scope>
    <source>
        <strain evidence="4 5">ISE14</strain>
    </source>
</reference>
<dbReference type="PRINTS" id="PR00080">
    <property type="entry name" value="SDRFAMILY"/>
</dbReference>
<proteinExistence type="inferred from homology"/>
<dbReference type="InterPro" id="IPR036291">
    <property type="entry name" value="NAD(P)-bd_dom_sf"/>
</dbReference>
<evidence type="ECO:0000313" key="5">
    <source>
        <dbReference type="Proteomes" id="UP000236594"/>
    </source>
</evidence>
<dbReference type="InterPro" id="IPR020904">
    <property type="entry name" value="Sc_DH/Rdtase_CS"/>
</dbReference>
<dbReference type="OrthoDB" id="597477at2"/>
<dbReference type="InterPro" id="IPR050259">
    <property type="entry name" value="SDR"/>
</dbReference>
<evidence type="ECO:0000256" key="2">
    <source>
        <dbReference type="ARBA" id="ARBA00023002"/>
    </source>
</evidence>
<comment type="caution">
    <text evidence="4">The sequence shown here is derived from an EMBL/GenBank/DDBJ whole genome shotgun (WGS) entry which is preliminary data.</text>
</comment>
<dbReference type="InterPro" id="IPR002347">
    <property type="entry name" value="SDR_fam"/>
</dbReference>